<dbReference type="InterPro" id="IPR024788">
    <property type="entry name" value="Malectin-like_Carb-bd_dom"/>
</dbReference>
<keyword evidence="2" id="KW-0723">Serine/threonine-protein kinase</keyword>
<evidence type="ECO:0000256" key="10">
    <source>
        <dbReference type="PROSITE-ProRule" id="PRU10141"/>
    </source>
</evidence>
<dbReference type="FunFam" id="3.30.200.20:FF:000394">
    <property type="entry name" value="Leucine-rich repeat receptor-like protein kinase"/>
    <property type="match status" value="1"/>
</dbReference>
<evidence type="ECO:0000256" key="5">
    <source>
        <dbReference type="ARBA" id="ARBA00022741"/>
    </source>
</evidence>
<evidence type="ECO:0000256" key="2">
    <source>
        <dbReference type="ARBA" id="ARBA00022527"/>
    </source>
</evidence>
<dbReference type="Gramene" id="OPUNC09G06000.1">
    <property type="protein sequence ID" value="OPUNC09G06000.1"/>
    <property type="gene ID" value="OPUNC09G06000"/>
</dbReference>
<dbReference type="AlphaFoldDB" id="A0A0E0M093"/>
<dbReference type="InterPro" id="IPR001245">
    <property type="entry name" value="Ser-Thr/Tyr_kinase_cat_dom"/>
</dbReference>
<dbReference type="PROSITE" id="PS00107">
    <property type="entry name" value="PROTEIN_KINASE_ATP"/>
    <property type="match status" value="1"/>
</dbReference>
<keyword evidence="15" id="KW-1185">Reference proteome</keyword>
<evidence type="ECO:0000313" key="14">
    <source>
        <dbReference type="EnsemblPlants" id="OPUNC09G06000.1"/>
    </source>
</evidence>
<dbReference type="InterPro" id="IPR032675">
    <property type="entry name" value="LRR_dom_sf"/>
</dbReference>
<evidence type="ECO:0000256" key="8">
    <source>
        <dbReference type="ARBA" id="ARBA00022989"/>
    </source>
</evidence>
<dbReference type="InterPro" id="IPR008271">
    <property type="entry name" value="Ser/Thr_kinase_AS"/>
</dbReference>
<dbReference type="STRING" id="4537.A0A0E0M093"/>
<dbReference type="InterPro" id="IPR017441">
    <property type="entry name" value="Protein_kinase_ATP_BS"/>
</dbReference>
<evidence type="ECO:0000256" key="1">
    <source>
        <dbReference type="ARBA" id="ARBA00004162"/>
    </source>
</evidence>
<comment type="subcellular location">
    <subcellularLocation>
        <location evidence="1">Cell membrane</location>
        <topology evidence="1">Single-pass membrane protein</topology>
    </subcellularLocation>
</comment>
<evidence type="ECO:0000256" key="12">
    <source>
        <dbReference type="SAM" id="SignalP"/>
    </source>
</evidence>
<dbReference type="PROSITE" id="PS50011">
    <property type="entry name" value="PROTEIN_KINASE_DOM"/>
    <property type="match status" value="1"/>
</dbReference>
<dbReference type="Gene3D" id="1.10.510.10">
    <property type="entry name" value="Transferase(Phosphotransferase) domain 1"/>
    <property type="match status" value="1"/>
</dbReference>
<dbReference type="eggNOG" id="ENOG502QQCZ">
    <property type="taxonomic scope" value="Eukaryota"/>
</dbReference>
<evidence type="ECO:0000313" key="15">
    <source>
        <dbReference type="Proteomes" id="UP000026962"/>
    </source>
</evidence>
<dbReference type="GO" id="GO:0005886">
    <property type="term" value="C:plasma membrane"/>
    <property type="evidence" value="ECO:0007669"/>
    <property type="project" value="UniProtKB-SubCell"/>
</dbReference>
<feature type="binding site" evidence="10">
    <location>
        <position position="572"/>
    </location>
    <ligand>
        <name>ATP</name>
        <dbReference type="ChEBI" id="CHEBI:30616"/>
    </ligand>
</feature>
<feature type="domain" description="Protein kinase" evidence="13">
    <location>
        <begin position="544"/>
        <end position="793"/>
    </location>
</feature>
<organism evidence="14">
    <name type="scientific">Oryza punctata</name>
    <name type="common">Red rice</name>
    <dbReference type="NCBI Taxonomy" id="4537"/>
    <lineage>
        <taxon>Eukaryota</taxon>
        <taxon>Viridiplantae</taxon>
        <taxon>Streptophyta</taxon>
        <taxon>Embryophyta</taxon>
        <taxon>Tracheophyta</taxon>
        <taxon>Spermatophyta</taxon>
        <taxon>Magnoliopsida</taxon>
        <taxon>Liliopsida</taxon>
        <taxon>Poales</taxon>
        <taxon>Poaceae</taxon>
        <taxon>BOP clade</taxon>
        <taxon>Oryzoideae</taxon>
        <taxon>Oryzeae</taxon>
        <taxon>Oryzinae</taxon>
        <taxon>Oryza</taxon>
    </lineage>
</organism>
<dbReference type="Gene3D" id="3.80.10.10">
    <property type="entry name" value="Ribonuclease Inhibitor"/>
    <property type="match status" value="1"/>
</dbReference>
<dbReference type="Proteomes" id="UP000026962">
    <property type="component" value="Chromosome 9"/>
</dbReference>
<dbReference type="OMA" id="HMSATIA"/>
<dbReference type="Pfam" id="PF12819">
    <property type="entry name" value="Malectin_like"/>
    <property type="match status" value="1"/>
</dbReference>
<proteinExistence type="predicted"/>
<keyword evidence="5 10" id="KW-0547">Nucleotide-binding</keyword>
<evidence type="ECO:0000256" key="11">
    <source>
        <dbReference type="SAM" id="MobiDB-lite"/>
    </source>
</evidence>
<dbReference type="GO" id="GO:0005524">
    <property type="term" value="F:ATP binding"/>
    <property type="evidence" value="ECO:0007669"/>
    <property type="project" value="UniProtKB-UniRule"/>
</dbReference>
<sequence>MALLLFFAAFLLAAATDPVVGQQPGFLSIDCGLEANYSGYKDTDLGIVYISDGPYVDGGEIHRVSAEFVDQKYRPYTTLRSFPSGVRNCYTLPTVAGAKYLVRVVSTYGNYDGKNGSSTLQFDLYLGVNRWTTVQPYDDSMYEALFVAWASWAPVCLVNTGQGTPFASAVELRQLGGELYPAVMANQSMAMYYRGTMGSTKTRVQIYLIFSSTYNRFPADQYDRLWTPMPNNPTWMNLNTTSNIQQEASSEVPLAILQNAITAAGNGTMLNITWKDSTLNEFMVFLYLADFQNTKPRQFDVYFNSDKPLPYSPRYLVSTTVYSSDWYRATDGGLNITLVATAKSQLPPMLNAFEVYTPIIQDTPTTFSNDCKFMLSLYHVVDCLDAIMGIKLEYGIKKNWMGDPCFPAQFKWEGVNCSNTSDNVPRIISIDLSNSNLHGVISSNFTLLTALKYLYATNSMDQSQTPFAKEMQGHSFSGYVHVFLKKQSSSLSCFNSSSPADSAYNPPRVPHPKNAPGNEKYHFDHLKQNENRQFTYEELDKFTGNFQRLIGQGGFGRVYHGCLEDNTEVAIKMLSGTTSQGLNGFLAEVESLTKVHHKNLVSLVGYCSEKAHLALVYEYMSRGNLFDHLRGLDYLHKGCNRPIIHRDVKTSNILLGQSLRAKIADFGLSKTYLTDTQSHMSATIAGSMGYIDPEYYQTGWITESSDVYSFGVVLLEVATGELPILQGHGHIVQRVKQNVALGDIRSIADKRLGENYDANSMWKVVEIALMCTESVASRRPSMAIVVAQLKESLALEEAHEDVGLHANPAGDAAAMLSTFGPTAR</sequence>
<evidence type="ECO:0000256" key="6">
    <source>
        <dbReference type="ARBA" id="ARBA00022777"/>
    </source>
</evidence>
<dbReference type="SUPFAM" id="SSF52058">
    <property type="entry name" value="L domain-like"/>
    <property type="match status" value="1"/>
</dbReference>
<evidence type="ECO:0000259" key="13">
    <source>
        <dbReference type="PROSITE" id="PS50011"/>
    </source>
</evidence>
<dbReference type="SUPFAM" id="SSF56112">
    <property type="entry name" value="Protein kinase-like (PK-like)"/>
    <property type="match status" value="1"/>
</dbReference>
<reference evidence="14" key="1">
    <citation type="submission" date="2015-04" db="UniProtKB">
        <authorList>
            <consortium name="EnsemblPlants"/>
        </authorList>
    </citation>
    <scope>IDENTIFICATION</scope>
</reference>
<evidence type="ECO:0000256" key="7">
    <source>
        <dbReference type="ARBA" id="ARBA00022840"/>
    </source>
</evidence>
<keyword evidence="4" id="KW-0812">Transmembrane</keyword>
<dbReference type="Pfam" id="PF07714">
    <property type="entry name" value="PK_Tyr_Ser-Thr"/>
    <property type="match status" value="1"/>
</dbReference>
<evidence type="ECO:0000256" key="3">
    <source>
        <dbReference type="ARBA" id="ARBA00022679"/>
    </source>
</evidence>
<name>A0A0E0M093_ORYPU</name>
<evidence type="ECO:0000256" key="4">
    <source>
        <dbReference type="ARBA" id="ARBA00022692"/>
    </source>
</evidence>
<feature type="signal peptide" evidence="12">
    <location>
        <begin position="1"/>
        <end position="21"/>
    </location>
</feature>
<keyword evidence="8" id="KW-1133">Transmembrane helix</keyword>
<dbReference type="InterPro" id="IPR000719">
    <property type="entry name" value="Prot_kinase_dom"/>
</dbReference>
<keyword evidence="12" id="KW-0732">Signal</keyword>
<feature type="chain" id="PRO_5002367121" description="Protein kinase domain-containing protein" evidence="12">
    <location>
        <begin position="22"/>
        <end position="824"/>
    </location>
</feature>
<protein>
    <recommendedName>
        <fullName evidence="13">Protein kinase domain-containing protein</fullName>
    </recommendedName>
</protein>
<reference evidence="14" key="2">
    <citation type="submission" date="2018-05" db="EMBL/GenBank/DDBJ databases">
        <title>OpunRS2 (Oryza punctata Reference Sequence Version 2).</title>
        <authorList>
            <person name="Zhang J."/>
            <person name="Kudrna D."/>
            <person name="Lee S."/>
            <person name="Talag J."/>
            <person name="Welchert J."/>
            <person name="Wing R.A."/>
        </authorList>
    </citation>
    <scope>NUCLEOTIDE SEQUENCE [LARGE SCALE GENOMIC DNA]</scope>
</reference>
<dbReference type="HOGENOM" id="CLU_000288_41_2_1"/>
<dbReference type="PROSITE" id="PS00108">
    <property type="entry name" value="PROTEIN_KINASE_ST"/>
    <property type="match status" value="1"/>
</dbReference>
<dbReference type="EnsemblPlants" id="OPUNC09G06000.1">
    <property type="protein sequence ID" value="OPUNC09G06000.1"/>
    <property type="gene ID" value="OPUNC09G06000"/>
</dbReference>
<dbReference type="SMART" id="SM00220">
    <property type="entry name" value="S_TKc"/>
    <property type="match status" value="1"/>
</dbReference>
<evidence type="ECO:0000256" key="9">
    <source>
        <dbReference type="ARBA" id="ARBA00023136"/>
    </source>
</evidence>
<feature type="region of interest" description="Disordered" evidence="11">
    <location>
        <begin position="498"/>
        <end position="517"/>
    </location>
</feature>
<dbReference type="PANTHER" id="PTHR45631">
    <property type="entry name" value="OS07G0107800 PROTEIN-RELATED"/>
    <property type="match status" value="1"/>
</dbReference>
<dbReference type="PANTHER" id="PTHR45631:SF6">
    <property type="entry name" value="OS09G0352000 PROTEIN"/>
    <property type="match status" value="1"/>
</dbReference>
<keyword evidence="3" id="KW-0808">Transferase</keyword>
<dbReference type="GO" id="GO:0004674">
    <property type="term" value="F:protein serine/threonine kinase activity"/>
    <property type="evidence" value="ECO:0007669"/>
    <property type="project" value="UniProtKB-KW"/>
</dbReference>
<keyword evidence="9" id="KW-0472">Membrane</keyword>
<keyword evidence="7 10" id="KW-0067">ATP-binding</keyword>
<keyword evidence="6" id="KW-0418">Kinase</keyword>
<dbReference type="InterPro" id="IPR011009">
    <property type="entry name" value="Kinase-like_dom_sf"/>
</dbReference>
<dbReference type="Gene3D" id="3.30.200.20">
    <property type="entry name" value="Phosphorylase Kinase, domain 1"/>
    <property type="match status" value="1"/>
</dbReference>
<accession>A0A0E0M093</accession>